<comment type="caution">
    <text evidence="3">The sequence shown here is derived from an EMBL/GenBank/DDBJ whole genome shotgun (WGS) entry which is preliminary data.</text>
</comment>
<protein>
    <submittedName>
        <fullName evidence="3">OmpW family outer membrane protein</fullName>
    </submittedName>
</protein>
<proteinExistence type="predicted"/>
<evidence type="ECO:0000256" key="1">
    <source>
        <dbReference type="ARBA" id="ARBA00004442"/>
    </source>
</evidence>
<dbReference type="EMBL" id="JBBUTF010000002">
    <property type="protein sequence ID" value="MEK8024636.1"/>
    <property type="molecule type" value="Genomic_DNA"/>
</dbReference>
<keyword evidence="2" id="KW-0732">Signal</keyword>
<dbReference type="SUPFAM" id="SSF56925">
    <property type="entry name" value="OMPA-like"/>
    <property type="match status" value="1"/>
</dbReference>
<dbReference type="PANTHER" id="PTHR36920:SF1">
    <property type="entry name" value="OUTER MEMBRANE PROTEIN W"/>
    <property type="match status" value="1"/>
</dbReference>
<evidence type="ECO:0000313" key="4">
    <source>
        <dbReference type="Proteomes" id="UP001368500"/>
    </source>
</evidence>
<reference evidence="3 4" key="1">
    <citation type="submission" date="2024-04" db="EMBL/GenBank/DDBJ databases">
        <title>Novel species of the genus Ideonella isolated from streams.</title>
        <authorList>
            <person name="Lu H."/>
        </authorList>
    </citation>
    <scope>NUCLEOTIDE SEQUENCE [LARGE SCALE GENOMIC DNA]</scope>
    <source>
        <strain evidence="3 4">BYS139W</strain>
    </source>
</reference>
<dbReference type="Proteomes" id="UP001368500">
    <property type="component" value="Unassembled WGS sequence"/>
</dbReference>
<accession>A0ABU9B4M3</accession>
<keyword evidence="4" id="KW-1185">Reference proteome</keyword>
<name>A0ABU9B4M3_9BURK</name>
<dbReference type="Gene3D" id="2.40.160.20">
    <property type="match status" value="1"/>
</dbReference>
<evidence type="ECO:0000256" key="2">
    <source>
        <dbReference type="SAM" id="SignalP"/>
    </source>
</evidence>
<organism evidence="3 4">
    <name type="scientific">Pseudaquabacterium rugosum</name>
    <dbReference type="NCBI Taxonomy" id="2984194"/>
    <lineage>
        <taxon>Bacteria</taxon>
        <taxon>Pseudomonadati</taxon>
        <taxon>Pseudomonadota</taxon>
        <taxon>Betaproteobacteria</taxon>
        <taxon>Burkholderiales</taxon>
        <taxon>Sphaerotilaceae</taxon>
        <taxon>Pseudaquabacterium</taxon>
    </lineage>
</organism>
<dbReference type="InterPro" id="IPR005618">
    <property type="entry name" value="OMPW"/>
</dbReference>
<comment type="subcellular location">
    <subcellularLocation>
        <location evidence="1">Cell outer membrane</location>
    </subcellularLocation>
</comment>
<feature type="signal peptide" evidence="2">
    <location>
        <begin position="1"/>
        <end position="18"/>
    </location>
</feature>
<dbReference type="InterPro" id="IPR011250">
    <property type="entry name" value="OMP/PagP_B-barrel"/>
</dbReference>
<evidence type="ECO:0000313" key="3">
    <source>
        <dbReference type="EMBL" id="MEK8024636.1"/>
    </source>
</evidence>
<dbReference type="PANTHER" id="PTHR36920">
    <property type="match status" value="1"/>
</dbReference>
<dbReference type="Pfam" id="PF03922">
    <property type="entry name" value="OmpW"/>
    <property type="match status" value="1"/>
</dbReference>
<sequence>MTARLLTALALAATTVLAAAPAAAQDSGNFLVRVRATHLNSADKDGTGLGLTINNKWLPEVDLTYFVTPNFAAELILTVPQKQTVHSGALNADAGTFKHLPPTLLGQYHVTGLPGFRPYVGAGINYTNISDVHLDAASTALSADVNLKRDSVGFAIQAGVDVPLFDGYLLNVDVKKVQIGTKVLANEVSVGKFKVDPVLFSIGVGKRF</sequence>
<gene>
    <name evidence="3" type="ORF">AACH11_01475</name>
</gene>
<feature type="chain" id="PRO_5045767694" evidence="2">
    <location>
        <begin position="19"/>
        <end position="208"/>
    </location>
</feature>
<dbReference type="RefSeq" id="WP_341372417.1">
    <property type="nucleotide sequence ID" value="NZ_JBBUTF010000002.1"/>
</dbReference>